<dbReference type="EMBL" id="QVQA01000009">
    <property type="protein sequence ID" value="KAF5101790.1"/>
    <property type="molecule type" value="Genomic_DNA"/>
</dbReference>
<protein>
    <submittedName>
        <fullName evidence="1">Uncharacterized protein</fullName>
    </submittedName>
</protein>
<evidence type="ECO:0000313" key="2">
    <source>
        <dbReference type="Proteomes" id="UP000744676"/>
    </source>
</evidence>
<evidence type="ECO:0000313" key="1">
    <source>
        <dbReference type="EMBL" id="KAF5101790.1"/>
    </source>
</evidence>
<proteinExistence type="predicted"/>
<keyword evidence="2" id="KW-1185">Reference proteome</keyword>
<sequence length="647" mass="73264">MTSVNSVEEVELSNKRKLEAEADTSATKIAKIAEIKQSNDDIHDKFHSGLLSEDSREALKAQIAASGPYKHGVIPKLMNDDLLRKVRVEIMENLHFTKKETDIYKVFQTGDLRNLSGLESSELQKLQNLFELREALYSKEFREHLSYVTGCGALSGTKQDLSINVYQKGCQLLTHDDVIGSRRISYILYLPNPDEEWVYPKYGGALRLYPTVKPNVPAKDWSLIIPPAWNQMAFFTVQPGLSFHDVEEVFVDKERMSISGWFHIPQKGEPDFIEGELEATEAKSSLQQLESAEVQEYDFPKKNYDLVDIKASAEAVAQAKENLEKADFENDTPLKKEDFEYLSKYINPTLLRTPSIKMLSKYFLDESAVEIRDFLNPKYAKIVKNAIDDVDINLDKSMPIKSTEVDALPFWKLSGPPHKVRYMYIDGREKYEDEVEGDKSKADFSAVAAHEKNTDADKKLAEISAMLQSKQFREWLSVISSLNPIAQRILIRRFRPGYDYTLATNNDGIEGEEEVEDKDGNKKMQAKSEMVLEGTLCLTPTDGWEDGELGGYELSMLGEDDEDTKELDPAVYRGSSTGDKKDQEDDDSVLLTCQSDWNVLSLSVRDSGILKFVKYVSGTAPGSRWDISGEWPIENTGDDEDSDEEED</sequence>
<organism evidence="1 2">
    <name type="scientific">Geotrichum galactomycetum</name>
    <dbReference type="NCBI Taxonomy" id="27317"/>
    <lineage>
        <taxon>Eukaryota</taxon>
        <taxon>Fungi</taxon>
        <taxon>Dikarya</taxon>
        <taxon>Ascomycota</taxon>
        <taxon>Saccharomycotina</taxon>
        <taxon>Dipodascomycetes</taxon>
        <taxon>Dipodascales</taxon>
        <taxon>Dipodascaceae</taxon>
        <taxon>Geotrichum</taxon>
    </lineage>
</organism>
<gene>
    <name evidence="1" type="ORF">D0Z00_000652</name>
</gene>
<accession>A0ACB6V935</accession>
<reference evidence="1 2" key="1">
    <citation type="journal article" date="2020" name="Front. Microbiol.">
        <title>Phenotypic and Genetic Characterization of the Cheese Ripening Yeast Geotrichum candidum.</title>
        <authorList>
            <person name="Perkins V."/>
            <person name="Vignola S."/>
            <person name="Lessard M.H."/>
            <person name="Plante P.L."/>
            <person name="Corbeil J."/>
            <person name="Dugat-Bony E."/>
            <person name="Frenette M."/>
            <person name="Labrie S."/>
        </authorList>
    </citation>
    <scope>NUCLEOTIDE SEQUENCE [LARGE SCALE GENOMIC DNA]</scope>
    <source>
        <strain evidence="1 2">LMA-1147</strain>
    </source>
</reference>
<comment type="caution">
    <text evidence="1">The sequence shown here is derived from an EMBL/GenBank/DDBJ whole genome shotgun (WGS) entry which is preliminary data.</text>
</comment>
<dbReference type="Proteomes" id="UP000744676">
    <property type="component" value="Unassembled WGS sequence"/>
</dbReference>
<name>A0ACB6V935_9ASCO</name>